<comment type="caution">
    <text evidence="1">The sequence shown here is derived from an EMBL/GenBank/DDBJ whole genome shotgun (WGS) entry which is preliminary data.</text>
</comment>
<sequence length="97" mass="11128">MTPGSRGRCSLPHLLIRECKRENKQGPDTSLRTWWRKKSEEDICPRQRKSCLTWSYPGYCPQRDAQEGGVTSAGRIPHCAAADCAKVWLRFIHLELT</sequence>
<protein>
    <submittedName>
        <fullName evidence="1">Uncharacterized protein</fullName>
    </submittedName>
</protein>
<dbReference type="AlphaFoldDB" id="A0A9N7UYV7"/>
<dbReference type="EMBL" id="CADEAL010002224">
    <property type="protein sequence ID" value="CAB1439002.1"/>
    <property type="molecule type" value="Genomic_DNA"/>
</dbReference>
<evidence type="ECO:0000313" key="1">
    <source>
        <dbReference type="EMBL" id="CAB1439002.1"/>
    </source>
</evidence>
<keyword evidence="2" id="KW-1185">Reference proteome</keyword>
<accession>A0A9N7UYV7</accession>
<evidence type="ECO:0000313" key="2">
    <source>
        <dbReference type="Proteomes" id="UP001153269"/>
    </source>
</evidence>
<gene>
    <name evidence="1" type="ORF">PLEPLA_LOCUS26851</name>
</gene>
<organism evidence="1 2">
    <name type="scientific">Pleuronectes platessa</name>
    <name type="common">European plaice</name>
    <dbReference type="NCBI Taxonomy" id="8262"/>
    <lineage>
        <taxon>Eukaryota</taxon>
        <taxon>Metazoa</taxon>
        <taxon>Chordata</taxon>
        <taxon>Craniata</taxon>
        <taxon>Vertebrata</taxon>
        <taxon>Euteleostomi</taxon>
        <taxon>Actinopterygii</taxon>
        <taxon>Neopterygii</taxon>
        <taxon>Teleostei</taxon>
        <taxon>Neoteleostei</taxon>
        <taxon>Acanthomorphata</taxon>
        <taxon>Carangaria</taxon>
        <taxon>Pleuronectiformes</taxon>
        <taxon>Pleuronectoidei</taxon>
        <taxon>Pleuronectidae</taxon>
        <taxon>Pleuronectes</taxon>
    </lineage>
</organism>
<proteinExistence type="predicted"/>
<name>A0A9N7UYV7_PLEPL</name>
<dbReference type="Proteomes" id="UP001153269">
    <property type="component" value="Unassembled WGS sequence"/>
</dbReference>
<reference evidence="1" key="1">
    <citation type="submission" date="2020-03" db="EMBL/GenBank/DDBJ databases">
        <authorList>
            <person name="Weist P."/>
        </authorList>
    </citation>
    <scope>NUCLEOTIDE SEQUENCE</scope>
</reference>